<accession>A0A511D767</accession>
<dbReference type="RefSeq" id="WP_028931611.1">
    <property type="nucleotide sequence ID" value="NZ_AUII01000032.1"/>
</dbReference>
<sequence length="83" mass="8867">MSPPTSGPPRRAAAARDRGRADQHGRDQRDRRVFTDPDGAPLPERGLERRCARGAARAGIALPGRSFGNGSITDLRGLPRIGP</sequence>
<protein>
    <submittedName>
        <fullName evidence="2">Uncharacterized protein</fullName>
    </submittedName>
</protein>
<dbReference type="Proteomes" id="UP000321328">
    <property type="component" value="Unassembled WGS sequence"/>
</dbReference>
<feature type="region of interest" description="Disordered" evidence="1">
    <location>
        <begin position="61"/>
        <end position="83"/>
    </location>
</feature>
<gene>
    <name evidence="2" type="ORF">PA7_44880</name>
</gene>
<dbReference type="AlphaFoldDB" id="A0A511D767"/>
<evidence type="ECO:0000256" key="1">
    <source>
        <dbReference type="SAM" id="MobiDB-lite"/>
    </source>
</evidence>
<evidence type="ECO:0000313" key="2">
    <source>
        <dbReference type="EMBL" id="GEL20651.1"/>
    </source>
</evidence>
<feature type="region of interest" description="Disordered" evidence="1">
    <location>
        <begin position="1"/>
        <end position="46"/>
    </location>
</feature>
<feature type="compositionally biased region" description="Basic and acidic residues" evidence="1">
    <location>
        <begin position="14"/>
        <end position="35"/>
    </location>
</feature>
<comment type="caution">
    <text evidence="2">The sequence shown here is derived from an EMBL/GenBank/DDBJ whole genome shotgun (WGS) entry which is preliminary data.</text>
</comment>
<dbReference type="EMBL" id="BJVI01000082">
    <property type="protein sequence ID" value="GEL20651.1"/>
    <property type="molecule type" value="Genomic_DNA"/>
</dbReference>
<organism evidence="2 3">
    <name type="scientific">Pseudonocardia asaccharolytica DSM 44247 = NBRC 16224</name>
    <dbReference type="NCBI Taxonomy" id="1123024"/>
    <lineage>
        <taxon>Bacteria</taxon>
        <taxon>Bacillati</taxon>
        <taxon>Actinomycetota</taxon>
        <taxon>Actinomycetes</taxon>
        <taxon>Pseudonocardiales</taxon>
        <taxon>Pseudonocardiaceae</taxon>
        <taxon>Pseudonocardia</taxon>
    </lineage>
</organism>
<evidence type="ECO:0000313" key="3">
    <source>
        <dbReference type="Proteomes" id="UP000321328"/>
    </source>
</evidence>
<proteinExistence type="predicted"/>
<reference evidence="2 3" key="1">
    <citation type="submission" date="2019-07" db="EMBL/GenBank/DDBJ databases">
        <title>Whole genome shotgun sequence of Pseudonocardia asaccharolytica NBRC 16224.</title>
        <authorList>
            <person name="Hosoyama A."/>
            <person name="Uohara A."/>
            <person name="Ohji S."/>
            <person name="Ichikawa N."/>
        </authorList>
    </citation>
    <scope>NUCLEOTIDE SEQUENCE [LARGE SCALE GENOMIC DNA]</scope>
    <source>
        <strain evidence="2 3">NBRC 16224</strain>
    </source>
</reference>
<name>A0A511D767_9PSEU</name>
<keyword evidence="3" id="KW-1185">Reference proteome</keyword>